<dbReference type="Pfam" id="PF05099">
    <property type="entry name" value="TerB"/>
    <property type="match status" value="1"/>
</dbReference>
<accession>A0A4Y6Q0V4</accession>
<evidence type="ECO:0000313" key="3">
    <source>
        <dbReference type="Proteomes" id="UP000315995"/>
    </source>
</evidence>
<feature type="domain" description="Co-chaperone DjlA N-terminal" evidence="1">
    <location>
        <begin position="26"/>
        <end position="146"/>
    </location>
</feature>
<reference evidence="2 3" key="1">
    <citation type="submission" date="2019-06" db="EMBL/GenBank/DDBJ databases">
        <title>Persicimonas caeni gen. nov., sp. nov., a predatory bacterium isolated from solar saltern.</title>
        <authorList>
            <person name="Wang S."/>
        </authorList>
    </citation>
    <scope>NUCLEOTIDE SEQUENCE [LARGE SCALE GENOMIC DNA]</scope>
    <source>
        <strain evidence="2 3">YN101</strain>
    </source>
</reference>
<evidence type="ECO:0000259" key="1">
    <source>
        <dbReference type="Pfam" id="PF05099"/>
    </source>
</evidence>
<dbReference type="InterPro" id="IPR007791">
    <property type="entry name" value="DjlA_N"/>
</dbReference>
<dbReference type="Proteomes" id="UP000315995">
    <property type="component" value="Chromosome"/>
</dbReference>
<keyword evidence="3" id="KW-1185">Reference proteome</keyword>
<proteinExistence type="predicted"/>
<dbReference type="RefSeq" id="WP_141200596.1">
    <property type="nucleotide sequence ID" value="NZ_CP041186.1"/>
</dbReference>
<dbReference type="SUPFAM" id="SSF158682">
    <property type="entry name" value="TerB-like"/>
    <property type="match status" value="1"/>
</dbReference>
<gene>
    <name evidence="2" type="ORF">FIV42_26440</name>
</gene>
<sequence length="158" mass="17803">MPWNKLREELAQSDVISDFTLEESRAFVDLAVLVMMIDEQVTTDELEELSDQLAALPFEDAEEIERELGDQIAYARKTVDELLDDKDQIDSYIAETAAKIDGDDHRQHVLELLAVLAYSDEVDIQETDICHRVGKAFGFDEKRIEDALMDGALGRVGA</sequence>
<dbReference type="AlphaFoldDB" id="A0A4Y6Q0V4"/>
<protein>
    <submittedName>
        <fullName evidence="2">TerB family tellurite resistance protein</fullName>
    </submittedName>
</protein>
<organism evidence="2 3">
    <name type="scientific">Persicimonas caeni</name>
    <dbReference type="NCBI Taxonomy" id="2292766"/>
    <lineage>
        <taxon>Bacteria</taxon>
        <taxon>Deltaproteobacteria</taxon>
        <taxon>Bradymonadales</taxon>
        <taxon>Bradymonadaceae</taxon>
        <taxon>Persicimonas</taxon>
    </lineage>
</organism>
<evidence type="ECO:0000313" key="2">
    <source>
        <dbReference type="EMBL" id="QDG54152.1"/>
    </source>
</evidence>
<dbReference type="EMBL" id="CP041186">
    <property type="protein sequence ID" value="QDG54152.1"/>
    <property type="molecule type" value="Genomic_DNA"/>
</dbReference>
<accession>A0A5B8YFM1</accession>
<name>A0A4Y6Q0V4_PERCE</name>
<dbReference type="InterPro" id="IPR029024">
    <property type="entry name" value="TerB-like"/>
</dbReference>
<dbReference type="Gene3D" id="1.10.3680.10">
    <property type="entry name" value="TerB-like"/>
    <property type="match status" value="1"/>
</dbReference>